<feature type="region of interest" description="Disordered" evidence="1">
    <location>
        <begin position="1"/>
        <end position="22"/>
    </location>
</feature>
<dbReference type="HOGENOM" id="CLU_2904429_0_0_1"/>
<name>A0A0C2Y5F5_HEBCY</name>
<proteinExistence type="predicted"/>
<keyword evidence="3" id="KW-1185">Reference proteome</keyword>
<organism evidence="2 3">
    <name type="scientific">Hebeloma cylindrosporum</name>
    <dbReference type="NCBI Taxonomy" id="76867"/>
    <lineage>
        <taxon>Eukaryota</taxon>
        <taxon>Fungi</taxon>
        <taxon>Dikarya</taxon>
        <taxon>Basidiomycota</taxon>
        <taxon>Agaricomycotina</taxon>
        <taxon>Agaricomycetes</taxon>
        <taxon>Agaricomycetidae</taxon>
        <taxon>Agaricales</taxon>
        <taxon>Agaricineae</taxon>
        <taxon>Hymenogastraceae</taxon>
        <taxon>Hebeloma</taxon>
    </lineage>
</organism>
<dbReference type="Proteomes" id="UP000053424">
    <property type="component" value="Unassembled WGS sequence"/>
</dbReference>
<evidence type="ECO:0000313" key="3">
    <source>
        <dbReference type="Proteomes" id="UP000053424"/>
    </source>
</evidence>
<sequence length="62" mass="6935">MTDSPESETHRRRGMPSTTLGIHLVPDGNLPRSCCWNVHESGGNNVGLISQRSHTTRFRMIC</sequence>
<dbReference type="EMBL" id="KN831807">
    <property type="protein sequence ID" value="KIM36282.1"/>
    <property type="molecule type" value="Genomic_DNA"/>
</dbReference>
<evidence type="ECO:0000256" key="1">
    <source>
        <dbReference type="SAM" id="MobiDB-lite"/>
    </source>
</evidence>
<accession>A0A0C2Y5F5</accession>
<reference evidence="3" key="2">
    <citation type="submission" date="2015-01" db="EMBL/GenBank/DDBJ databases">
        <title>Evolutionary Origins and Diversification of the Mycorrhizal Mutualists.</title>
        <authorList>
            <consortium name="DOE Joint Genome Institute"/>
            <consortium name="Mycorrhizal Genomics Consortium"/>
            <person name="Kohler A."/>
            <person name="Kuo A."/>
            <person name="Nagy L.G."/>
            <person name="Floudas D."/>
            <person name="Copeland A."/>
            <person name="Barry K.W."/>
            <person name="Cichocki N."/>
            <person name="Veneault-Fourrey C."/>
            <person name="LaButti K."/>
            <person name="Lindquist E.A."/>
            <person name="Lipzen A."/>
            <person name="Lundell T."/>
            <person name="Morin E."/>
            <person name="Murat C."/>
            <person name="Riley R."/>
            <person name="Ohm R."/>
            <person name="Sun H."/>
            <person name="Tunlid A."/>
            <person name="Henrissat B."/>
            <person name="Grigoriev I.V."/>
            <person name="Hibbett D.S."/>
            <person name="Martin F."/>
        </authorList>
    </citation>
    <scope>NUCLEOTIDE SEQUENCE [LARGE SCALE GENOMIC DNA]</scope>
    <source>
        <strain evidence="3">h7</strain>
    </source>
</reference>
<reference evidence="2 3" key="1">
    <citation type="submission" date="2014-04" db="EMBL/GenBank/DDBJ databases">
        <authorList>
            <consortium name="DOE Joint Genome Institute"/>
            <person name="Kuo A."/>
            <person name="Gay G."/>
            <person name="Dore J."/>
            <person name="Kohler A."/>
            <person name="Nagy L.G."/>
            <person name="Floudas D."/>
            <person name="Copeland A."/>
            <person name="Barry K.W."/>
            <person name="Cichocki N."/>
            <person name="Veneault-Fourrey C."/>
            <person name="LaButti K."/>
            <person name="Lindquist E.A."/>
            <person name="Lipzen A."/>
            <person name="Lundell T."/>
            <person name="Morin E."/>
            <person name="Murat C."/>
            <person name="Sun H."/>
            <person name="Tunlid A."/>
            <person name="Henrissat B."/>
            <person name="Grigoriev I.V."/>
            <person name="Hibbett D.S."/>
            <person name="Martin F."/>
            <person name="Nordberg H.P."/>
            <person name="Cantor M.N."/>
            <person name="Hua S.X."/>
        </authorList>
    </citation>
    <scope>NUCLEOTIDE SEQUENCE [LARGE SCALE GENOMIC DNA]</scope>
    <source>
        <strain evidence="3">h7</strain>
    </source>
</reference>
<evidence type="ECO:0000313" key="2">
    <source>
        <dbReference type="EMBL" id="KIM36282.1"/>
    </source>
</evidence>
<dbReference type="AlphaFoldDB" id="A0A0C2Y5F5"/>
<gene>
    <name evidence="2" type="ORF">M413DRAFT_319814</name>
</gene>
<protein>
    <submittedName>
        <fullName evidence="2">Uncharacterized protein</fullName>
    </submittedName>
</protein>